<evidence type="ECO:0000256" key="2">
    <source>
        <dbReference type="ARBA" id="ARBA00023015"/>
    </source>
</evidence>
<keyword evidence="2" id="KW-0805">Transcription regulation</keyword>
<gene>
    <name evidence="6" type="ORF">ACFFTR_53210</name>
</gene>
<keyword evidence="4" id="KW-0804">Transcription</keyword>
<dbReference type="InterPro" id="IPR036390">
    <property type="entry name" value="WH_DNA-bd_sf"/>
</dbReference>
<evidence type="ECO:0000259" key="5">
    <source>
        <dbReference type="PROSITE" id="PS50931"/>
    </source>
</evidence>
<proteinExistence type="inferred from homology"/>
<comment type="caution">
    <text evidence="6">The sequence shown here is derived from an EMBL/GenBank/DDBJ whole genome shotgun (WGS) entry which is preliminary data.</text>
</comment>
<dbReference type="PANTHER" id="PTHR30346:SF0">
    <property type="entry name" value="HCA OPERON TRANSCRIPTIONAL ACTIVATOR HCAR"/>
    <property type="match status" value="1"/>
</dbReference>
<name>A0ABV5MSM8_9ACTN</name>
<evidence type="ECO:0000256" key="3">
    <source>
        <dbReference type="ARBA" id="ARBA00023125"/>
    </source>
</evidence>
<dbReference type="Pfam" id="PF03466">
    <property type="entry name" value="LysR_substrate"/>
    <property type="match status" value="1"/>
</dbReference>
<feature type="domain" description="HTH lysR-type" evidence="5">
    <location>
        <begin position="7"/>
        <end position="64"/>
    </location>
</feature>
<dbReference type="Gene3D" id="3.40.190.10">
    <property type="entry name" value="Periplasmic binding protein-like II"/>
    <property type="match status" value="2"/>
</dbReference>
<dbReference type="PROSITE" id="PS50931">
    <property type="entry name" value="HTH_LYSR"/>
    <property type="match status" value="1"/>
</dbReference>
<dbReference type="Proteomes" id="UP001589608">
    <property type="component" value="Unassembled WGS sequence"/>
</dbReference>
<keyword evidence="3" id="KW-0238">DNA-binding</keyword>
<protein>
    <submittedName>
        <fullName evidence="6">LysR family transcriptional regulator</fullName>
    </submittedName>
</protein>
<dbReference type="PRINTS" id="PR00039">
    <property type="entry name" value="HTHLYSR"/>
</dbReference>
<dbReference type="PANTHER" id="PTHR30346">
    <property type="entry name" value="TRANSCRIPTIONAL DUAL REGULATOR HCAR-RELATED"/>
    <property type="match status" value="1"/>
</dbReference>
<organism evidence="6 7">
    <name type="scientific">Dactylosporangium vinaceum</name>
    <dbReference type="NCBI Taxonomy" id="53362"/>
    <lineage>
        <taxon>Bacteria</taxon>
        <taxon>Bacillati</taxon>
        <taxon>Actinomycetota</taxon>
        <taxon>Actinomycetes</taxon>
        <taxon>Micromonosporales</taxon>
        <taxon>Micromonosporaceae</taxon>
        <taxon>Dactylosporangium</taxon>
    </lineage>
</organism>
<evidence type="ECO:0000256" key="1">
    <source>
        <dbReference type="ARBA" id="ARBA00009437"/>
    </source>
</evidence>
<reference evidence="6 7" key="1">
    <citation type="submission" date="2024-09" db="EMBL/GenBank/DDBJ databases">
        <authorList>
            <person name="Sun Q."/>
            <person name="Mori K."/>
        </authorList>
    </citation>
    <scope>NUCLEOTIDE SEQUENCE [LARGE SCALE GENOMIC DNA]</scope>
    <source>
        <strain evidence="6 7">JCM 3307</strain>
    </source>
</reference>
<dbReference type="SUPFAM" id="SSF46785">
    <property type="entry name" value="Winged helix' DNA-binding domain"/>
    <property type="match status" value="1"/>
</dbReference>
<dbReference type="InterPro" id="IPR000847">
    <property type="entry name" value="LysR_HTH_N"/>
</dbReference>
<dbReference type="Gene3D" id="1.10.10.10">
    <property type="entry name" value="Winged helix-like DNA-binding domain superfamily/Winged helix DNA-binding domain"/>
    <property type="match status" value="1"/>
</dbReference>
<comment type="similarity">
    <text evidence="1">Belongs to the LysR transcriptional regulatory family.</text>
</comment>
<accession>A0ABV5MSM8</accession>
<evidence type="ECO:0000313" key="7">
    <source>
        <dbReference type="Proteomes" id="UP001589608"/>
    </source>
</evidence>
<dbReference type="RefSeq" id="WP_223104795.1">
    <property type="nucleotide sequence ID" value="NZ_CP061913.1"/>
</dbReference>
<evidence type="ECO:0000256" key="4">
    <source>
        <dbReference type="ARBA" id="ARBA00023163"/>
    </source>
</evidence>
<keyword evidence="7" id="KW-1185">Reference proteome</keyword>
<sequence>MTRTPDLDLRLVRYFTVVAEHGSFGRAAAVLHVAQPSLSRQIRRLEEQLGVRLIERTAQGSRLTAAGDAFRTEATSLLDGAARAVAAARGPGGALTIGHVGDLVVTPVAQRLRDRFPQAGIRTRHLTWPQASALLDGRVDALLTRLPVALPADAVRLDVLYDEPRVALLPATHPLAGRAALTAGELAGEGLVACTSTPTMWSRPPESDDSFEDKLERVAGGAVAVLPAGDQRGTLHPGVATVPVTGMEPCRVVAVTRVHDRGGLTAAFHEAARIWAAAVRAHA</sequence>
<dbReference type="InterPro" id="IPR036388">
    <property type="entry name" value="WH-like_DNA-bd_sf"/>
</dbReference>
<dbReference type="InterPro" id="IPR005119">
    <property type="entry name" value="LysR_subst-bd"/>
</dbReference>
<evidence type="ECO:0000313" key="6">
    <source>
        <dbReference type="EMBL" id="MFB9451879.1"/>
    </source>
</evidence>
<dbReference type="Pfam" id="PF00126">
    <property type="entry name" value="HTH_1"/>
    <property type="match status" value="1"/>
</dbReference>
<dbReference type="SUPFAM" id="SSF53850">
    <property type="entry name" value="Periplasmic binding protein-like II"/>
    <property type="match status" value="1"/>
</dbReference>
<dbReference type="EMBL" id="JBHMCA010000094">
    <property type="protein sequence ID" value="MFB9451879.1"/>
    <property type="molecule type" value="Genomic_DNA"/>
</dbReference>